<feature type="region of interest" description="Disordered" evidence="1">
    <location>
        <begin position="1"/>
        <end position="31"/>
    </location>
</feature>
<dbReference type="EMBL" id="LAZR01000828">
    <property type="protein sequence ID" value="KKN56861.1"/>
    <property type="molecule type" value="Genomic_DNA"/>
</dbReference>
<dbReference type="AlphaFoldDB" id="A0A0F9U6F5"/>
<accession>A0A0F9U6F5</accession>
<sequence length="318" mass="34536">MEEQTKEPEDQVLEAELVDDVDESSETLEAEAIDADPDEDPGVALMRILGDAVSSGVDVEVIERLLAVHERYQAGLARQEYNAAVSALRADLPEVVKTEIVDYPTKKAGRVSYRHEALATMVEDLSPVMAQHGLSFRWSIEQDTPDLIKVTCIVTHAAGHSEEASLFGPPDTTGSKNAIQAIASTVSYLQRYTLKAAIGIAAGKDDDGAGGAPAQQRPLEQPRAQGQEPGAGANGPGDVLEVEELHEVMAMFPGDREQTISTTQQGRLYNFASKNGWRREDVDNEVVRVLSMRASEIPSLGDAYEATVRWFQTHGPIK</sequence>
<proteinExistence type="predicted"/>
<evidence type="ECO:0008006" key="3">
    <source>
        <dbReference type="Google" id="ProtNLM"/>
    </source>
</evidence>
<evidence type="ECO:0000313" key="2">
    <source>
        <dbReference type="EMBL" id="KKN56861.1"/>
    </source>
</evidence>
<dbReference type="Pfam" id="PF04404">
    <property type="entry name" value="ERF"/>
    <property type="match status" value="1"/>
</dbReference>
<feature type="region of interest" description="Disordered" evidence="1">
    <location>
        <begin position="207"/>
        <end position="238"/>
    </location>
</feature>
<gene>
    <name evidence="2" type="ORF">LCGC14_0567860</name>
</gene>
<evidence type="ECO:0000256" key="1">
    <source>
        <dbReference type="SAM" id="MobiDB-lite"/>
    </source>
</evidence>
<organism evidence="2">
    <name type="scientific">marine sediment metagenome</name>
    <dbReference type="NCBI Taxonomy" id="412755"/>
    <lineage>
        <taxon>unclassified sequences</taxon>
        <taxon>metagenomes</taxon>
        <taxon>ecological metagenomes</taxon>
    </lineage>
</organism>
<reference evidence="2" key="1">
    <citation type="journal article" date="2015" name="Nature">
        <title>Complex archaea that bridge the gap between prokaryotes and eukaryotes.</title>
        <authorList>
            <person name="Spang A."/>
            <person name="Saw J.H."/>
            <person name="Jorgensen S.L."/>
            <person name="Zaremba-Niedzwiedzka K."/>
            <person name="Martijn J."/>
            <person name="Lind A.E."/>
            <person name="van Eijk R."/>
            <person name="Schleper C."/>
            <person name="Guy L."/>
            <person name="Ettema T.J."/>
        </authorList>
    </citation>
    <scope>NUCLEOTIDE SEQUENCE</scope>
</reference>
<protein>
    <recommendedName>
        <fullName evidence="3">ERF family protein</fullName>
    </recommendedName>
</protein>
<name>A0A0F9U6F5_9ZZZZ</name>
<dbReference type="InterPro" id="IPR007499">
    <property type="entry name" value="ERF_bacteria_virus"/>
</dbReference>
<feature type="compositionally biased region" description="Acidic residues" evidence="1">
    <location>
        <begin position="10"/>
        <end position="31"/>
    </location>
</feature>
<comment type="caution">
    <text evidence="2">The sequence shown here is derived from an EMBL/GenBank/DDBJ whole genome shotgun (WGS) entry which is preliminary data.</text>
</comment>